<feature type="transmembrane region" description="Helical" evidence="1">
    <location>
        <begin position="76"/>
        <end position="96"/>
    </location>
</feature>
<evidence type="ECO:0008006" key="4">
    <source>
        <dbReference type="Google" id="ProtNLM"/>
    </source>
</evidence>
<keyword evidence="1" id="KW-1133">Transmembrane helix</keyword>
<dbReference type="AlphaFoldDB" id="A0A5C6EIG3"/>
<dbReference type="RefSeq" id="WP_146536662.1">
    <property type="nucleotide sequence ID" value="NZ_SJPX01000005.1"/>
</dbReference>
<dbReference type="OrthoDB" id="8480418at2"/>
<sequence>MATRKPRAQLSFRNRRKLSLAVTAFALAIVFVIMKIQEGRLAHASFFTGFTVLATILLLVLLGVRRRLPVLPLGSASTWTQVHLYLGIFAFGVYAMHVPVLVAGGIFECGLSIVFLLVSGSGFYGIYASRTLPRRLTAVEGQHRFDQVGWSRNQIATTAQELLDGLHESSGMRVLSSFYSHYLNPFFDARPSLAYVLVPTGVRRRRLLSGLKELDRYLEDDSRQAAGRFAALVRRRDDLDYQFALQLRLRLWVVIHSLFSVALLAGAIVHAVIAWNHAG</sequence>
<evidence type="ECO:0000313" key="3">
    <source>
        <dbReference type="Proteomes" id="UP000317977"/>
    </source>
</evidence>
<evidence type="ECO:0000313" key="2">
    <source>
        <dbReference type="EMBL" id="TWU48280.1"/>
    </source>
</evidence>
<reference evidence="2 3" key="1">
    <citation type="submission" date="2019-02" db="EMBL/GenBank/DDBJ databases">
        <title>Deep-cultivation of Planctomycetes and their phenomic and genomic characterization uncovers novel biology.</title>
        <authorList>
            <person name="Wiegand S."/>
            <person name="Jogler M."/>
            <person name="Boedeker C."/>
            <person name="Pinto D."/>
            <person name="Vollmers J."/>
            <person name="Rivas-Marin E."/>
            <person name="Kohn T."/>
            <person name="Peeters S.H."/>
            <person name="Heuer A."/>
            <person name="Rast P."/>
            <person name="Oberbeckmann S."/>
            <person name="Bunk B."/>
            <person name="Jeske O."/>
            <person name="Meyerdierks A."/>
            <person name="Storesund J.E."/>
            <person name="Kallscheuer N."/>
            <person name="Luecker S."/>
            <person name="Lage O.M."/>
            <person name="Pohl T."/>
            <person name="Merkel B.J."/>
            <person name="Hornburger P."/>
            <person name="Mueller R.-W."/>
            <person name="Bruemmer F."/>
            <person name="Labrenz M."/>
            <person name="Spormann A.M."/>
            <person name="Op Den Camp H."/>
            <person name="Overmann J."/>
            <person name="Amann R."/>
            <person name="Jetten M.S.M."/>
            <person name="Mascher T."/>
            <person name="Medema M.H."/>
            <person name="Devos D.P."/>
            <person name="Kaster A.-K."/>
            <person name="Ovreas L."/>
            <person name="Rohde M."/>
            <person name="Galperin M.Y."/>
            <person name="Jogler C."/>
        </authorList>
    </citation>
    <scope>NUCLEOTIDE SEQUENCE [LARGE SCALE GENOMIC DNA]</scope>
    <source>
        <strain evidence="2 3">Poly59</strain>
    </source>
</reference>
<keyword evidence="3" id="KW-1185">Reference proteome</keyword>
<proteinExistence type="predicted"/>
<organism evidence="2 3">
    <name type="scientific">Rubripirellula reticaptiva</name>
    <dbReference type="NCBI Taxonomy" id="2528013"/>
    <lineage>
        <taxon>Bacteria</taxon>
        <taxon>Pseudomonadati</taxon>
        <taxon>Planctomycetota</taxon>
        <taxon>Planctomycetia</taxon>
        <taxon>Pirellulales</taxon>
        <taxon>Pirellulaceae</taxon>
        <taxon>Rubripirellula</taxon>
    </lineage>
</organism>
<feature type="transmembrane region" description="Helical" evidence="1">
    <location>
        <begin position="251"/>
        <end position="275"/>
    </location>
</feature>
<feature type="transmembrane region" description="Helical" evidence="1">
    <location>
        <begin position="43"/>
        <end position="64"/>
    </location>
</feature>
<name>A0A5C6EIG3_9BACT</name>
<feature type="transmembrane region" description="Helical" evidence="1">
    <location>
        <begin position="20"/>
        <end position="37"/>
    </location>
</feature>
<dbReference type="Proteomes" id="UP000317977">
    <property type="component" value="Unassembled WGS sequence"/>
</dbReference>
<keyword evidence="1" id="KW-0812">Transmembrane</keyword>
<gene>
    <name evidence="2" type="ORF">Poly59_51260</name>
</gene>
<protein>
    <recommendedName>
        <fullName evidence="4">Ferric reductase like transmembrane component</fullName>
    </recommendedName>
</protein>
<evidence type="ECO:0000256" key="1">
    <source>
        <dbReference type="SAM" id="Phobius"/>
    </source>
</evidence>
<accession>A0A5C6EIG3</accession>
<comment type="caution">
    <text evidence="2">The sequence shown here is derived from an EMBL/GenBank/DDBJ whole genome shotgun (WGS) entry which is preliminary data.</text>
</comment>
<keyword evidence="1" id="KW-0472">Membrane</keyword>
<dbReference type="EMBL" id="SJPX01000005">
    <property type="protein sequence ID" value="TWU48280.1"/>
    <property type="molecule type" value="Genomic_DNA"/>
</dbReference>
<feature type="transmembrane region" description="Helical" evidence="1">
    <location>
        <begin position="102"/>
        <end position="127"/>
    </location>
</feature>